<evidence type="ECO:0000256" key="1">
    <source>
        <dbReference type="ARBA" id="ARBA00004370"/>
    </source>
</evidence>
<dbReference type="InterPro" id="IPR002159">
    <property type="entry name" value="CD36_fam"/>
</dbReference>
<keyword evidence="4 7" id="KW-1133">Transmembrane helix</keyword>
<evidence type="ECO:0000256" key="7">
    <source>
        <dbReference type="SAM" id="Phobius"/>
    </source>
</evidence>
<dbReference type="AlphaFoldDB" id="A0A1Y3BK27"/>
<dbReference type="EMBL" id="MUJZ01014202">
    <property type="protein sequence ID" value="OTF81331.1"/>
    <property type="molecule type" value="Genomic_DNA"/>
</dbReference>
<dbReference type="GO" id="GO:0016020">
    <property type="term" value="C:membrane"/>
    <property type="evidence" value="ECO:0007669"/>
    <property type="project" value="UniProtKB-SubCell"/>
</dbReference>
<evidence type="ECO:0000313" key="9">
    <source>
        <dbReference type="Proteomes" id="UP000194236"/>
    </source>
</evidence>
<dbReference type="PRINTS" id="PR01609">
    <property type="entry name" value="CD36FAMILY"/>
</dbReference>
<sequence>MTMEHKKRIITISIIGSILLIIGIILLPVGQNLITKILHQKLATLPDNPGYILWRDMDIPIYQSFYLFNITNPDETLNGGRPNVKEIGPFVYRINITKDNNHEYTIINCL</sequence>
<feature type="transmembrane region" description="Helical" evidence="7">
    <location>
        <begin position="9"/>
        <end position="30"/>
    </location>
</feature>
<dbReference type="GO" id="GO:0005737">
    <property type="term" value="C:cytoplasm"/>
    <property type="evidence" value="ECO:0007669"/>
    <property type="project" value="TreeGrafter"/>
</dbReference>
<keyword evidence="6" id="KW-0325">Glycoprotein</keyword>
<dbReference type="OrthoDB" id="18585at2759"/>
<keyword evidence="3 7" id="KW-0812">Transmembrane</keyword>
<reference evidence="8 9" key="1">
    <citation type="submission" date="2017-03" db="EMBL/GenBank/DDBJ databases">
        <title>Genome Survey of Euroglyphus maynei.</title>
        <authorList>
            <person name="Arlian L.G."/>
            <person name="Morgan M.S."/>
            <person name="Rider S.D."/>
        </authorList>
    </citation>
    <scope>NUCLEOTIDE SEQUENCE [LARGE SCALE GENOMIC DNA]</scope>
    <source>
        <strain evidence="8">Arlian Lab</strain>
        <tissue evidence="8">Whole body</tissue>
    </source>
</reference>
<proteinExistence type="inferred from homology"/>
<evidence type="ECO:0000256" key="3">
    <source>
        <dbReference type="ARBA" id="ARBA00022692"/>
    </source>
</evidence>
<dbReference type="PANTHER" id="PTHR11923:SF51">
    <property type="entry name" value="LYSOSOME MEMBRANE PROTEIN 2"/>
    <property type="match status" value="1"/>
</dbReference>
<dbReference type="PANTHER" id="PTHR11923">
    <property type="entry name" value="SCAVENGER RECEPTOR CLASS B TYPE-1 SR-B1"/>
    <property type="match status" value="1"/>
</dbReference>
<keyword evidence="9" id="KW-1185">Reference proteome</keyword>
<dbReference type="Proteomes" id="UP000194236">
    <property type="component" value="Unassembled WGS sequence"/>
</dbReference>
<evidence type="ECO:0000256" key="2">
    <source>
        <dbReference type="ARBA" id="ARBA00010532"/>
    </source>
</evidence>
<evidence type="ECO:0000256" key="5">
    <source>
        <dbReference type="ARBA" id="ARBA00023136"/>
    </source>
</evidence>
<comment type="subcellular location">
    <subcellularLocation>
        <location evidence="1">Membrane</location>
    </subcellularLocation>
</comment>
<keyword evidence="5 7" id="KW-0472">Membrane</keyword>
<evidence type="ECO:0000256" key="6">
    <source>
        <dbReference type="ARBA" id="ARBA00023180"/>
    </source>
</evidence>
<evidence type="ECO:0000313" key="8">
    <source>
        <dbReference type="EMBL" id="OTF81331.1"/>
    </source>
</evidence>
<comment type="caution">
    <text evidence="8">The sequence shown here is derived from an EMBL/GenBank/DDBJ whole genome shotgun (WGS) entry which is preliminary data.</text>
</comment>
<dbReference type="GO" id="GO:0005044">
    <property type="term" value="F:scavenger receptor activity"/>
    <property type="evidence" value="ECO:0007669"/>
    <property type="project" value="TreeGrafter"/>
</dbReference>
<gene>
    <name evidence="8" type="ORF">BLA29_008103</name>
</gene>
<protein>
    <submittedName>
        <fullName evidence="8">Uncharacterized protein</fullName>
    </submittedName>
</protein>
<name>A0A1Y3BK27_EURMA</name>
<dbReference type="Pfam" id="PF01130">
    <property type="entry name" value="CD36"/>
    <property type="match status" value="1"/>
</dbReference>
<comment type="similarity">
    <text evidence="2">Belongs to the CD36 family.</text>
</comment>
<accession>A0A1Y3BK27</accession>
<evidence type="ECO:0000256" key="4">
    <source>
        <dbReference type="ARBA" id="ARBA00022989"/>
    </source>
</evidence>
<organism evidence="8 9">
    <name type="scientific">Euroglyphus maynei</name>
    <name type="common">Mayne's house dust mite</name>
    <dbReference type="NCBI Taxonomy" id="6958"/>
    <lineage>
        <taxon>Eukaryota</taxon>
        <taxon>Metazoa</taxon>
        <taxon>Ecdysozoa</taxon>
        <taxon>Arthropoda</taxon>
        <taxon>Chelicerata</taxon>
        <taxon>Arachnida</taxon>
        <taxon>Acari</taxon>
        <taxon>Acariformes</taxon>
        <taxon>Sarcoptiformes</taxon>
        <taxon>Astigmata</taxon>
        <taxon>Psoroptidia</taxon>
        <taxon>Analgoidea</taxon>
        <taxon>Pyroglyphidae</taxon>
        <taxon>Pyroglyphinae</taxon>
        <taxon>Euroglyphus</taxon>
    </lineage>
</organism>